<gene>
    <name evidence="2" type="ORF">Tci_026932</name>
</gene>
<organism evidence="2">
    <name type="scientific">Tanacetum cinerariifolium</name>
    <name type="common">Dalmatian daisy</name>
    <name type="synonym">Chrysanthemum cinerariifolium</name>
    <dbReference type="NCBI Taxonomy" id="118510"/>
    <lineage>
        <taxon>Eukaryota</taxon>
        <taxon>Viridiplantae</taxon>
        <taxon>Streptophyta</taxon>
        <taxon>Embryophyta</taxon>
        <taxon>Tracheophyta</taxon>
        <taxon>Spermatophyta</taxon>
        <taxon>Magnoliopsida</taxon>
        <taxon>eudicotyledons</taxon>
        <taxon>Gunneridae</taxon>
        <taxon>Pentapetalae</taxon>
        <taxon>asterids</taxon>
        <taxon>campanulids</taxon>
        <taxon>Asterales</taxon>
        <taxon>Asteraceae</taxon>
        <taxon>Asteroideae</taxon>
        <taxon>Anthemideae</taxon>
        <taxon>Anthemidinae</taxon>
        <taxon>Tanacetum</taxon>
    </lineage>
</organism>
<evidence type="ECO:0000256" key="1">
    <source>
        <dbReference type="SAM" id="MobiDB-lite"/>
    </source>
</evidence>
<evidence type="ECO:0000313" key="2">
    <source>
        <dbReference type="EMBL" id="GEU54954.1"/>
    </source>
</evidence>
<feature type="region of interest" description="Disordered" evidence="1">
    <location>
        <begin position="278"/>
        <end position="311"/>
    </location>
</feature>
<protein>
    <recommendedName>
        <fullName evidence="3">Synaptobrevin, longin-like domain protein</fullName>
    </recommendedName>
</protein>
<comment type="caution">
    <text evidence="2">The sequence shown here is derived from an EMBL/GenBank/DDBJ whole genome shotgun (WGS) entry which is preliminary data.</text>
</comment>
<accession>A0A6L2L468</accession>
<dbReference type="EMBL" id="BKCJ010003415">
    <property type="protein sequence ID" value="GEU54954.1"/>
    <property type="molecule type" value="Genomic_DNA"/>
</dbReference>
<proteinExistence type="predicted"/>
<evidence type="ECO:0008006" key="3">
    <source>
        <dbReference type="Google" id="ProtNLM"/>
    </source>
</evidence>
<name>A0A6L2L468_TANCI</name>
<reference evidence="2" key="1">
    <citation type="journal article" date="2019" name="Sci. Rep.">
        <title>Draft genome of Tanacetum cinerariifolium, the natural source of mosquito coil.</title>
        <authorList>
            <person name="Yamashiro T."/>
            <person name="Shiraishi A."/>
            <person name="Satake H."/>
            <person name="Nakayama K."/>
        </authorList>
    </citation>
    <scope>NUCLEOTIDE SEQUENCE</scope>
</reference>
<feature type="region of interest" description="Disordered" evidence="1">
    <location>
        <begin position="480"/>
        <end position="499"/>
    </location>
</feature>
<sequence length="953" mass="107740">MSSLFAESHNMVAILEKSYAAEGFKQIIDFLSGSYINHALTVNPHVYISCIKQFWNTAVVKHSGDVTRLQALVDKKRIVITEEVVREILQLNDAEGIICLPNEEIFAGLTRIGYEKPSTKLTFYKAFFSTQWKFFIHTILHSLSAKRTSWNEFSSAMAFAVICLSSGQRFNFSNYIFESLVRNVDSSSKFYMYPRFVQLIIQTNIADLSTHTTRYISPALTQKVFANMRKVGKGFSGVETPLFENMLVVRDVAEEAEARVPAQGDDVQEPAAEEVITEVVSPTPTPPSPPSPVIPSSPPHQPPCPPQPQDAEVPSLLFQQVLDTCSALARRVEGLENDKAAQHLEIVKLKARVKKLEKINMVKSYKLRRLKKDEGIELVADQEKDAEVKGRHADNLAELYNLDQDHSSKVLSMQEDDTEVQEAVEIVTTAKLMTEVVTTVATRVVAASTLIPAVKPKILNIAAAPAVSTRRRKGVVIRDPEEELPSDTTTNTPKVKDKGKGILIEAPKPMKKKDQIEMDAEYAKKLQVEINKEHEKTYKDIDWNAALDHVQSKEPQYIKRYHGMKKKPQTESEARKNMIFYLKNTEGYKMDFFKGMKKRLEVVEDEDDDVFIEATPLAQKLLELMLLKRSKKNTKCVSAANEKLTAAKHKLMLLSKVKAVNAVADAKVKDPLSKGPPHHIIIIVNCTKKGIRNHLEYLSDGVLLIPFTIQLLSFHFSGASRHWLKFNNQDFLSNSRKEFRKRLSKSSKKEIERPEALDTDEFGALHERIALQNLNQLCRHNRKEKVTIDDLFLLHSMDGGVTVDVPWHVVKFFINKAKQYKKKSPIVGAHLIGRIAMYFGLMTPVALRSVTLRPETSLMRVAKLVDFGICKYNGLRYGEMVDDILENDEDEAADVNESQNKERGMRHHPKINITNRLRAIDERLGDIETGISKLGGDIDELTYVVSGMSEQYD</sequence>
<feature type="compositionally biased region" description="Pro residues" evidence="1">
    <location>
        <begin position="283"/>
        <end position="308"/>
    </location>
</feature>
<dbReference type="AlphaFoldDB" id="A0A6L2L468"/>